<evidence type="ECO:0000313" key="2">
    <source>
        <dbReference type="Proteomes" id="UP000324222"/>
    </source>
</evidence>
<accession>A0A5B7HBF7</accession>
<organism evidence="1 2">
    <name type="scientific">Portunus trituberculatus</name>
    <name type="common">Swimming crab</name>
    <name type="synonym">Neptunus trituberculatus</name>
    <dbReference type="NCBI Taxonomy" id="210409"/>
    <lineage>
        <taxon>Eukaryota</taxon>
        <taxon>Metazoa</taxon>
        <taxon>Ecdysozoa</taxon>
        <taxon>Arthropoda</taxon>
        <taxon>Crustacea</taxon>
        <taxon>Multicrustacea</taxon>
        <taxon>Malacostraca</taxon>
        <taxon>Eumalacostraca</taxon>
        <taxon>Eucarida</taxon>
        <taxon>Decapoda</taxon>
        <taxon>Pleocyemata</taxon>
        <taxon>Brachyura</taxon>
        <taxon>Eubrachyura</taxon>
        <taxon>Portunoidea</taxon>
        <taxon>Portunidae</taxon>
        <taxon>Portuninae</taxon>
        <taxon>Portunus</taxon>
    </lineage>
</organism>
<sequence length="164" mass="19086">MKLQARVVLKNTTRREKTRHAMHLRKKKVLSDWGNKGLRNVGSRWRWWNTLTTPVKEKASSAKKIKTLKKKSTRCSYITTLVAMRRNLKGSGKKRRLGKICVKHVHSKIDTRSHVPIQRRPELDQNILEMEPPPPGPARVKWARETAALKGRLCMRKHAEKKSK</sequence>
<dbReference type="EMBL" id="VSRR010026094">
    <property type="protein sequence ID" value="MPC67326.1"/>
    <property type="molecule type" value="Genomic_DNA"/>
</dbReference>
<comment type="caution">
    <text evidence="1">The sequence shown here is derived from an EMBL/GenBank/DDBJ whole genome shotgun (WGS) entry which is preliminary data.</text>
</comment>
<dbReference type="AlphaFoldDB" id="A0A5B7HBF7"/>
<keyword evidence="2" id="KW-1185">Reference proteome</keyword>
<dbReference type="Proteomes" id="UP000324222">
    <property type="component" value="Unassembled WGS sequence"/>
</dbReference>
<protein>
    <submittedName>
        <fullName evidence="1">Uncharacterized protein</fullName>
    </submittedName>
</protein>
<name>A0A5B7HBF7_PORTR</name>
<proteinExistence type="predicted"/>
<reference evidence="1 2" key="1">
    <citation type="submission" date="2019-05" db="EMBL/GenBank/DDBJ databases">
        <title>Another draft genome of Portunus trituberculatus and its Hox gene families provides insights of decapod evolution.</title>
        <authorList>
            <person name="Jeong J.-H."/>
            <person name="Song I."/>
            <person name="Kim S."/>
            <person name="Choi T."/>
            <person name="Kim D."/>
            <person name="Ryu S."/>
            <person name="Kim W."/>
        </authorList>
    </citation>
    <scope>NUCLEOTIDE SEQUENCE [LARGE SCALE GENOMIC DNA]</scope>
    <source>
        <tissue evidence="1">Muscle</tissue>
    </source>
</reference>
<gene>
    <name evidence="1" type="ORF">E2C01_061500</name>
</gene>
<evidence type="ECO:0000313" key="1">
    <source>
        <dbReference type="EMBL" id="MPC67326.1"/>
    </source>
</evidence>